<feature type="region of interest" description="Disordered" evidence="1">
    <location>
        <begin position="92"/>
        <end position="172"/>
    </location>
</feature>
<feature type="compositionally biased region" description="Acidic residues" evidence="1">
    <location>
        <begin position="124"/>
        <end position="170"/>
    </location>
</feature>
<reference evidence="2 3" key="1">
    <citation type="journal article" date="2023" name="Plants (Basel)">
        <title>Bridging the Gap: Combining Genomics and Transcriptomics Approaches to Understand Stylosanthes scabra, an Orphan Legume from the Brazilian Caatinga.</title>
        <authorList>
            <person name="Ferreira-Neto J.R.C."/>
            <person name="da Silva M.D."/>
            <person name="Binneck E."/>
            <person name="de Melo N.F."/>
            <person name="da Silva R.H."/>
            <person name="de Melo A.L.T.M."/>
            <person name="Pandolfi V."/>
            <person name="Bustamante F.O."/>
            <person name="Brasileiro-Vidal A.C."/>
            <person name="Benko-Iseppon A.M."/>
        </authorList>
    </citation>
    <scope>NUCLEOTIDE SEQUENCE [LARGE SCALE GENOMIC DNA]</scope>
    <source>
        <tissue evidence="2">Leaves</tissue>
    </source>
</reference>
<evidence type="ECO:0000313" key="3">
    <source>
        <dbReference type="Proteomes" id="UP001341840"/>
    </source>
</evidence>
<name>A0ABU6WSZ1_9FABA</name>
<feature type="compositionally biased region" description="Low complexity" evidence="1">
    <location>
        <begin position="108"/>
        <end position="119"/>
    </location>
</feature>
<organism evidence="2 3">
    <name type="scientific">Stylosanthes scabra</name>
    <dbReference type="NCBI Taxonomy" id="79078"/>
    <lineage>
        <taxon>Eukaryota</taxon>
        <taxon>Viridiplantae</taxon>
        <taxon>Streptophyta</taxon>
        <taxon>Embryophyta</taxon>
        <taxon>Tracheophyta</taxon>
        <taxon>Spermatophyta</taxon>
        <taxon>Magnoliopsida</taxon>
        <taxon>eudicotyledons</taxon>
        <taxon>Gunneridae</taxon>
        <taxon>Pentapetalae</taxon>
        <taxon>rosids</taxon>
        <taxon>fabids</taxon>
        <taxon>Fabales</taxon>
        <taxon>Fabaceae</taxon>
        <taxon>Papilionoideae</taxon>
        <taxon>50 kb inversion clade</taxon>
        <taxon>dalbergioids sensu lato</taxon>
        <taxon>Dalbergieae</taxon>
        <taxon>Pterocarpus clade</taxon>
        <taxon>Stylosanthes</taxon>
    </lineage>
</organism>
<accession>A0ABU6WSZ1</accession>
<evidence type="ECO:0000256" key="1">
    <source>
        <dbReference type="SAM" id="MobiDB-lite"/>
    </source>
</evidence>
<comment type="caution">
    <text evidence="2">The sequence shown here is derived from an EMBL/GenBank/DDBJ whole genome shotgun (WGS) entry which is preliminary data.</text>
</comment>
<sequence length="231" mass="26099">MDLVALSNSTVLAKSLVDIAATLKEIKEGQQVTPILLKRQPDNSQQKPVKHCGICSCNSHHTDEYPQLQENNTIASTHNFYDATTIQPYNKKYYTQGGRDGPPACWIPQQQPQTQPRQPYTYNFDDEDDEESENESEEDDKDESAEEDSEDESAEEEYQTEEEESEDEEDVYNKRTSFIATLFNNKEIKEEVSVKCKDPGPCLVTCKIKGVEVRECLCDLGACSSVSSTSF</sequence>
<gene>
    <name evidence="2" type="ORF">PIB30_091472</name>
</gene>
<dbReference type="Proteomes" id="UP001341840">
    <property type="component" value="Unassembled WGS sequence"/>
</dbReference>
<evidence type="ECO:0000313" key="2">
    <source>
        <dbReference type="EMBL" id="MED6189015.1"/>
    </source>
</evidence>
<dbReference type="EMBL" id="JASCZI010183070">
    <property type="protein sequence ID" value="MED6189015.1"/>
    <property type="molecule type" value="Genomic_DNA"/>
</dbReference>
<proteinExistence type="predicted"/>
<keyword evidence="3" id="KW-1185">Reference proteome</keyword>
<protein>
    <submittedName>
        <fullName evidence="2">Uncharacterized protein</fullName>
    </submittedName>
</protein>